<reference evidence="4" key="1">
    <citation type="journal article" date="2019" name="Int. J. Syst. Evol. Microbiol.">
        <title>The Global Catalogue of Microorganisms (GCM) 10K type strain sequencing project: providing services to taxonomists for standard genome sequencing and annotation.</title>
        <authorList>
            <consortium name="The Broad Institute Genomics Platform"/>
            <consortium name="The Broad Institute Genome Sequencing Center for Infectious Disease"/>
            <person name="Wu L."/>
            <person name="Ma J."/>
        </authorList>
    </citation>
    <scope>NUCLEOTIDE SEQUENCE [LARGE SCALE GENOMIC DNA]</scope>
    <source>
        <strain evidence="4">JCM 9092</strain>
    </source>
</reference>
<feature type="region of interest" description="Disordered" evidence="1">
    <location>
        <begin position="1"/>
        <end position="39"/>
    </location>
</feature>
<evidence type="ECO:0000256" key="2">
    <source>
        <dbReference type="SAM" id="Phobius"/>
    </source>
</evidence>
<keyword evidence="2" id="KW-0472">Membrane</keyword>
<feature type="compositionally biased region" description="Basic and acidic residues" evidence="1">
    <location>
        <begin position="1"/>
        <end position="19"/>
    </location>
</feature>
<organism evidence="3 4">
    <name type="scientific">Streptomyces rectiviolaceus</name>
    <dbReference type="NCBI Taxonomy" id="332591"/>
    <lineage>
        <taxon>Bacteria</taxon>
        <taxon>Bacillati</taxon>
        <taxon>Actinomycetota</taxon>
        <taxon>Actinomycetes</taxon>
        <taxon>Kitasatosporales</taxon>
        <taxon>Streptomycetaceae</taxon>
        <taxon>Streptomyces</taxon>
    </lineage>
</organism>
<comment type="caution">
    <text evidence="3">The sequence shown here is derived from an EMBL/GenBank/DDBJ whole genome shotgun (WGS) entry which is preliminary data.</text>
</comment>
<protein>
    <submittedName>
        <fullName evidence="3">Uncharacterized protein</fullName>
    </submittedName>
</protein>
<keyword evidence="2" id="KW-1133">Transmembrane helix</keyword>
<evidence type="ECO:0000256" key="1">
    <source>
        <dbReference type="SAM" id="MobiDB-lite"/>
    </source>
</evidence>
<proteinExistence type="predicted"/>
<evidence type="ECO:0000313" key="3">
    <source>
        <dbReference type="EMBL" id="GAA3093846.1"/>
    </source>
</evidence>
<accession>A0ABP6MCF7</accession>
<gene>
    <name evidence="3" type="ORF">GCM10010449_16970</name>
</gene>
<dbReference type="RefSeq" id="WP_344519896.1">
    <property type="nucleotide sequence ID" value="NZ_BAAAUG010000024.1"/>
</dbReference>
<keyword evidence="4" id="KW-1185">Reference proteome</keyword>
<keyword evidence="2" id="KW-0812">Transmembrane</keyword>
<feature type="transmembrane region" description="Helical" evidence="2">
    <location>
        <begin position="82"/>
        <end position="105"/>
    </location>
</feature>
<feature type="transmembrane region" description="Helical" evidence="2">
    <location>
        <begin position="50"/>
        <end position="70"/>
    </location>
</feature>
<sequence length="117" mass="12930">MKGEHPGRRGHPHPEHPHSESGIPSPDPRADPDAGELPPHTYRAHRLRHLLTYVYMPLFLALAVLFAVWATRSLSGEPPSPWALAGLAVLFAILALLALAVHSALHHRHQDRTGPRH</sequence>
<dbReference type="Proteomes" id="UP001501637">
    <property type="component" value="Unassembled WGS sequence"/>
</dbReference>
<name>A0ABP6MCF7_9ACTN</name>
<dbReference type="EMBL" id="BAAAUG010000024">
    <property type="protein sequence ID" value="GAA3093846.1"/>
    <property type="molecule type" value="Genomic_DNA"/>
</dbReference>
<evidence type="ECO:0000313" key="4">
    <source>
        <dbReference type="Proteomes" id="UP001501637"/>
    </source>
</evidence>